<gene>
    <name evidence="2" type="ORF">ZOSMA_181G00440</name>
</gene>
<organism evidence="2 3">
    <name type="scientific">Zostera marina</name>
    <name type="common">Eelgrass</name>
    <dbReference type="NCBI Taxonomy" id="29655"/>
    <lineage>
        <taxon>Eukaryota</taxon>
        <taxon>Viridiplantae</taxon>
        <taxon>Streptophyta</taxon>
        <taxon>Embryophyta</taxon>
        <taxon>Tracheophyta</taxon>
        <taxon>Spermatophyta</taxon>
        <taxon>Magnoliopsida</taxon>
        <taxon>Liliopsida</taxon>
        <taxon>Zosteraceae</taxon>
        <taxon>Zostera</taxon>
    </lineage>
</organism>
<keyword evidence="1" id="KW-0812">Transmembrane</keyword>
<keyword evidence="1" id="KW-0472">Membrane</keyword>
<proteinExistence type="predicted"/>
<dbReference type="Proteomes" id="UP000036987">
    <property type="component" value="Unassembled WGS sequence"/>
</dbReference>
<evidence type="ECO:0000313" key="3">
    <source>
        <dbReference type="Proteomes" id="UP000036987"/>
    </source>
</evidence>
<evidence type="ECO:0000313" key="2">
    <source>
        <dbReference type="EMBL" id="KMZ71408.1"/>
    </source>
</evidence>
<protein>
    <submittedName>
        <fullName evidence="2">Uncharacterized protein</fullName>
    </submittedName>
</protein>
<keyword evidence="3" id="KW-1185">Reference proteome</keyword>
<dbReference type="EMBL" id="LFYR01000676">
    <property type="protein sequence ID" value="KMZ71408.1"/>
    <property type="molecule type" value="Genomic_DNA"/>
</dbReference>
<keyword evidence="1" id="KW-1133">Transmembrane helix</keyword>
<comment type="caution">
    <text evidence="2">The sequence shown here is derived from an EMBL/GenBank/DDBJ whole genome shotgun (WGS) entry which is preliminary data.</text>
</comment>
<accession>A0A0K9PQR2</accession>
<reference evidence="3" key="1">
    <citation type="journal article" date="2016" name="Nature">
        <title>The genome of the seagrass Zostera marina reveals angiosperm adaptation to the sea.</title>
        <authorList>
            <person name="Olsen J.L."/>
            <person name="Rouze P."/>
            <person name="Verhelst B."/>
            <person name="Lin Y.-C."/>
            <person name="Bayer T."/>
            <person name="Collen J."/>
            <person name="Dattolo E."/>
            <person name="De Paoli E."/>
            <person name="Dittami S."/>
            <person name="Maumus F."/>
            <person name="Michel G."/>
            <person name="Kersting A."/>
            <person name="Lauritano C."/>
            <person name="Lohaus R."/>
            <person name="Toepel M."/>
            <person name="Tonon T."/>
            <person name="Vanneste K."/>
            <person name="Amirebrahimi M."/>
            <person name="Brakel J."/>
            <person name="Bostroem C."/>
            <person name="Chovatia M."/>
            <person name="Grimwood J."/>
            <person name="Jenkins J.W."/>
            <person name="Jueterbock A."/>
            <person name="Mraz A."/>
            <person name="Stam W.T."/>
            <person name="Tice H."/>
            <person name="Bornberg-Bauer E."/>
            <person name="Green P.J."/>
            <person name="Pearson G.A."/>
            <person name="Procaccini G."/>
            <person name="Duarte C.M."/>
            <person name="Schmutz J."/>
            <person name="Reusch T.B.H."/>
            <person name="Van de Peer Y."/>
        </authorList>
    </citation>
    <scope>NUCLEOTIDE SEQUENCE [LARGE SCALE GENOMIC DNA]</scope>
    <source>
        <strain evidence="3">cv. Finnish</strain>
    </source>
</reference>
<sequence length="55" mass="6577">MVFVVVVMVWKQALYMYYMKCMQVVVVYTHLLVVMDIGMLVVEETYYDCWCIALL</sequence>
<feature type="transmembrane region" description="Helical" evidence="1">
    <location>
        <begin position="21"/>
        <end position="42"/>
    </location>
</feature>
<evidence type="ECO:0000256" key="1">
    <source>
        <dbReference type="SAM" id="Phobius"/>
    </source>
</evidence>
<dbReference type="AlphaFoldDB" id="A0A0K9PQR2"/>
<name>A0A0K9PQR2_ZOSMR</name>